<keyword evidence="5" id="KW-0812">Transmembrane</keyword>
<evidence type="ECO:0000256" key="9">
    <source>
        <dbReference type="ARBA" id="ARBA00023136"/>
    </source>
</evidence>
<dbReference type="InterPro" id="IPR033900">
    <property type="entry name" value="Gram_neg_porin_domain"/>
</dbReference>
<keyword evidence="9" id="KW-0472">Membrane</keyword>
<keyword evidence="14" id="KW-1185">Reference proteome</keyword>
<evidence type="ECO:0000256" key="1">
    <source>
        <dbReference type="ARBA" id="ARBA00004571"/>
    </source>
</evidence>
<dbReference type="RefSeq" id="WP_116610345.1">
    <property type="nucleotide sequence ID" value="NZ_QEOB01000003.1"/>
</dbReference>
<evidence type="ECO:0000256" key="6">
    <source>
        <dbReference type="ARBA" id="ARBA00022729"/>
    </source>
</evidence>
<feature type="signal peptide" evidence="11">
    <location>
        <begin position="1"/>
        <end position="20"/>
    </location>
</feature>
<dbReference type="InterPro" id="IPR050298">
    <property type="entry name" value="Gram-neg_bact_OMP"/>
</dbReference>
<dbReference type="PANTHER" id="PTHR34501:SF9">
    <property type="entry name" value="MAJOR OUTER MEMBRANE PROTEIN P.IA"/>
    <property type="match status" value="1"/>
</dbReference>
<feature type="chain" id="PRO_5046286219" evidence="11">
    <location>
        <begin position="21"/>
        <end position="362"/>
    </location>
</feature>
<proteinExistence type="predicted"/>
<keyword evidence="10" id="KW-0998">Cell outer membrane</keyword>
<keyword evidence="7" id="KW-0406">Ion transport</keyword>
<evidence type="ECO:0000256" key="7">
    <source>
        <dbReference type="ARBA" id="ARBA00023065"/>
    </source>
</evidence>
<reference evidence="13 14" key="1">
    <citation type="submission" date="2018-05" db="EMBL/GenBank/DDBJ databases">
        <title>Genomic Encyclopedia of Type Strains, Phase IV (KMG-V): Genome sequencing to study the core and pangenomes of soil and plant-associated prokaryotes.</title>
        <authorList>
            <person name="Whitman W."/>
        </authorList>
    </citation>
    <scope>NUCLEOTIDE SEQUENCE [LARGE SCALE GENOMIC DNA]</scope>
    <source>
        <strain evidence="13 14">SCZa-39</strain>
    </source>
</reference>
<evidence type="ECO:0000313" key="13">
    <source>
        <dbReference type="EMBL" id="PVX85855.1"/>
    </source>
</evidence>
<keyword evidence="6 11" id="KW-0732">Signal</keyword>
<sequence>MRKRSLVSISALLISGSVFAQSSATLSGILDAGVSYISNEAGHSNTKFDDGIAFPNILRFSGREDLGGGTAAIFELMDQFSIGTGSILPGQSLFSRTAYVGLDDHALGRLTLGNQYDFMTDSLTFGFNDAATFPGVGLYGFRNGPFNKLAIPGNPTGAFDWDRMAGERIQNSVKYLTPTFAGFSAGALYSFGGVAGSIGTNNASSFALNYSAGPAGFNAAYTNVKYPVAGHQVSIQNWGVGGHYTFGKLRTIALFTTVRNSANHAAIWQGQVGALYRLDAAWAVSANYMYMDGNAALNDNHAHQGTATLSYTLSKRSTVYLTGVYQRTNSGANALINGITNPNGSSSSPSQFIARVGFQTQF</sequence>
<dbReference type="CDD" id="cd00342">
    <property type="entry name" value="gram_neg_porins"/>
    <property type="match status" value="1"/>
</dbReference>
<evidence type="ECO:0000256" key="3">
    <source>
        <dbReference type="ARBA" id="ARBA00022448"/>
    </source>
</evidence>
<dbReference type="InterPro" id="IPR023614">
    <property type="entry name" value="Porin_dom_sf"/>
</dbReference>
<name>A0ABX5KWI6_9BURK</name>
<dbReference type="EMBL" id="QEOB01000003">
    <property type="protein sequence ID" value="PVX85855.1"/>
    <property type="molecule type" value="Genomic_DNA"/>
</dbReference>
<keyword evidence="4" id="KW-1134">Transmembrane beta strand</keyword>
<evidence type="ECO:0000256" key="8">
    <source>
        <dbReference type="ARBA" id="ARBA00023114"/>
    </source>
</evidence>
<dbReference type="Gene3D" id="2.40.160.10">
    <property type="entry name" value="Porin"/>
    <property type="match status" value="1"/>
</dbReference>
<evidence type="ECO:0000256" key="11">
    <source>
        <dbReference type="SAM" id="SignalP"/>
    </source>
</evidence>
<evidence type="ECO:0000256" key="10">
    <source>
        <dbReference type="ARBA" id="ARBA00023237"/>
    </source>
</evidence>
<dbReference type="PANTHER" id="PTHR34501">
    <property type="entry name" value="PROTEIN YDDL-RELATED"/>
    <property type="match status" value="1"/>
</dbReference>
<evidence type="ECO:0000313" key="14">
    <source>
        <dbReference type="Proteomes" id="UP000245712"/>
    </source>
</evidence>
<accession>A0ABX5KWI6</accession>
<feature type="domain" description="Porin" evidence="12">
    <location>
        <begin position="11"/>
        <end position="329"/>
    </location>
</feature>
<evidence type="ECO:0000256" key="4">
    <source>
        <dbReference type="ARBA" id="ARBA00022452"/>
    </source>
</evidence>
<dbReference type="Pfam" id="PF13609">
    <property type="entry name" value="Porin_4"/>
    <property type="match status" value="1"/>
</dbReference>
<keyword evidence="3" id="KW-0813">Transport</keyword>
<comment type="caution">
    <text evidence="13">The sequence shown here is derived from an EMBL/GenBank/DDBJ whole genome shotgun (WGS) entry which is preliminary data.</text>
</comment>
<protein>
    <submittedName>
        <fullName evidence="13">Porin</fullName>
    </submittedName>
</protein>
<dbReference type="Proteomes" id="UP000245712">
    <property type="component" value="Unassembled WGS sequence"/>
</dbReference>
<evidence type="ECO:0000259" key="12">
    <source>
        <dbReference type="Pfam" id="PF13609"/>
    </source>
</evidence>
<evidence type="ECO:0000256" key="2">
    <source>
        <dbReference type="ARBA" id="ARBA00011233"/>
    </source>
</evidence>
<evidence type="ECO:0000256" key="5">
    <source>
        <dbReference type="ARBA" id="ARBA00022692"/>
    </source>
</evidence>
<organism evidence="13 14">
    <name type="scientific">Paraburkholderia unamae</name>
    <dbReference type="NCBI Taxonomy" id="219649"/>
    <lineage>
        <taxon>Bacteria</taxon>
        <taxon>Pseudomonadati</taxon>
        <taxon>Pseudomonadota</taxon>
        <taxon>Betaproteobacteria</taxon>
        <taxon>Burkholderiales</taxon>
        <taxon>Burkholderiaceae</taxon>
        <taxon>Paraburkholderia</taxon>
    </lineage>
</organism>
<gene>
    <name evidence="13" type="ORF">C7402_103433</name>
</gene>
<comment type="subunit">
    <text evidence="2">Homotrimer.</text>
</comment>
<dbReference type="SUPFAM" id="SSF56935">
    <property type="entry name" value="Porins"/>
    <property type="match status" value="1"/>
</dbReference>
<comment type="subcellular location">
    <subcellularLocation>
        <location evidence="1">Cell outer membrane</location>
        <topology evidence="1">Multi-pass membrane protein</topology>
    </subcellularLocation>
</comment>
<keyword evidence="8" id="KW-0626">Porin</keyword>